<accession>M1MNI1</accession>
<protein>
    <submittedName>
        <fullName evidence="1">Uncharacterized protein</fullName>
    </submittedName>
</protein>
<evidence type="ECO:0000313" key="2">
    <source>
        <dbReference type="Proteomes" id="UP000011728"/>
    </source>
</evidence>
<dbReference type="PATRIC" id="fig|931276.5.peg.5770"/>
<sequence>MREKLIEQVDHLSIEETKTVFENVKKLLISNVKKVKEFNFNAIPDTTEPVVFTKEEYPELPFNEVCITNPKEFKERIQLYHERMVEEYFKGSFKTE</sequence>
<reference evidence="1 2" key="1">
    <citation type="submission" date="2013-02" db="EMBL/GenBank/DDBJ databases">
        <title>Genome sequence of Clostridium saccharoperbutylacetonicum N1-4(HMT).</title>
        <authorList>
            <person name="Poehlein A."/>
            <person name="Daniel R."/>
        </authorList>
    </citation>
    <scope>NUCLEOTIDE SEQUENCE [LARGE SCALE GENOMIC DNA]</scope>
    <source>
        <strain evidence="2">N1-4(HMT)</strain>
    </source>
</reference>
<dbReference type="AlphaFoldDB" id="M1MNI1"/>
<gene>
    <name evidence="1" type="ORF">Cspa_c57240</name>
</gene>
<dbReference type="KEGG" id="csr:Cspa_c57240"/>
<dbReference type="Proteomes" id="UP000011728">
    <property type="component" value="Chromosome"/>
</dbReference>
<dbReference type="eggNOG" id="ENOG503281T">
    <property type="taxonomic scope" value="Bacteria"/>
</dbReference>
<name>M1MNI1_9CLOT</name>
<dbReference type="EMBL" id="CP004121">
    <property type="protein sequence ID" value="AGF59449.1"/>
    <property type="molecule type" value="Genomic_DNA"/>
</dbReference>
<dbReference type="HOGENOM" id="CLU_2354840_0_0_9"/>
<evidence type="ECO:0000313" key="1">
    <source>
        <dbReference type="EMBL" id="AGF59449.1"/>
    </source>
</evidence>
<keyword evidence="2" id="KW-1185">Reference proteome</keyword>
<dbReference type="RefSeq" id="WP_015395756.1">
    <property type="nucleotide sequence ID" value="NC_020291.1"/>
</dbReference>
<proteinExistence type="predicted"/>
<organism evidence="1 2">
    <name type="scientific">Clostridium saccharoperbutylacetonicum N1-4(HMT)</name>
    <dbReference type="NCBI Taxonomy" id="931276"/>
    <lineage>
        <taxon>Bacteria</taxon>
        <taxon>Bacillati</taxon>
        <taxon>Bacillota</taxon>
        <taxon>Clostridia</taxon>
        <taxon>Eubacteriales</taxon>
        <taxon>Clostridiaceae</taxon>
        <taxon>Clostridium</taxon>
    </lineage>
</organism>